<feature type="non-terminal residue" evidence="2">
    <location>
        <position position="267"/>
    </location>
</feature>
<name>A0A0F9H076_9ZZZZ</name>
<feature type="region of interest" description="Disordered" evidence="1">
    <location>
        <begin position="246"/>
        <end position="267"/>
    </location>
</feature>
<reference evidence="2" key="1">
    <citation type="journal article" date="2015" name="Nature">
        <title>Complex archaea that bridge the gap between prokaryotes and eukaryotes.</title>
        <authorList>
            <person name="Spang A."/>
            <person name="Saw J.H."/>
            <person name="Jorgensen S.L."/>
            <person name="Zaremba-Niedzwiedzka K."/>
            <person name="Martijn J."/>
            <person name="Lind A.E."/>
            <person name="van Eijk R."/>
            <person name="Schleper C."/>
            <person name="Guy L."/>
            <person name="Ettema T.J."/>
        </authorList>
    </citation>
    <scope>NUCLEOTIDE SEQUENCE</scope>
</reference>
<comment type="caution">
    <text evidence="2">The sequence shown here is derived from an EMBL/GenBank/DDBJ whole genome shotgun (WGS) entry which is preliminary data.</text>
</comment>
<dbReference type="AlphaFoldDB" id="A0A0F9H076"/>
<dbReference type="EMBL" id="LAZR01018463">
    <property type="protein sequence ID" value="KKL96321.1"/>
    <property type="molecule type" value="Genomic_DNA"/>
</dbReference>
<proteinExistence type="predicted"/>
<evidence type="ECO:0000256" key="1">
    <source>
        <dbReference type="SAM" id="MobiDB-lite"/>
    </source>
</evidence>
<sequence>MKIWNDWSAGIGHLIDDGRVPGMYYSSGLLGLRGELRPAPFLTTVTSYENAWRDPDSSTKKFAFAAVMLRPDDDTVAVLFDATADGSVTGNTTLTYAHTITLDSNEYLLVGVSATGGTDPSGVTYNGVAMTKLTSGSSGSTVNASIWGLASPSEGANNVVVTFAGAVDMVSGCVSYTKVNQTHPQTTFFNTETGTTGTAPSPYTVNAALRGNGILFAVSADNEATNTDIGADETSRWQTLQNSAVRGVGSTRTPRLGYHPHYYSEEP</sequence>
<accession>A0A0F9H076</accession>
<gene>
    <name evidence="2" type="ORF">LCGC14_1845670</name>
</gene>
<protein>
    <submittedName>
        <fullName evidence="2">Uncharacterized protein</fullName>
    </submittedName>
</protein>
<evidence type="ECO:0000313" key="2">
    <source>
        <dbReference type="EMBL" id="KKL96321.1"/>
    </source>
</evidence>
<organism evidence="2">
    <name type="scientific">marine sediment metagenome</name>
    <dbReference type="NCBI Taxonomy" id="412755"/>
    <lineage>
        <taxon>unclassified sequences</taxon>
        <taxon>metagenomes</taxon>
        <taxon>ecological metagenomes</taxon>
    </lineage>
</organism>